<dbReference type="Proteomes" id="UP000017836">
    <property type="component" value="Unassembled WGS sequence"/>
</dbReference>
<organism evidence="2 3">
    <name type="scientific">Amborella trichopoda</name>
    <dbReference type="NCBI Taxonomy" id="13333"/>
    <lineage>
        <taxon>Eukaryota</taxon>
        <taxon>Viridiplantae</taxon>
        <taxon>Streptophyta</taxon>
        <taxon>Embryophyta</taxon>
        <taxon>Tracheophyta</taxon>
        <taxon>Spermatophyta</taxon>
        <taxon>Magnoliopsida</taxon>
        <taxon>Amborellales</taxon>
        <taxon>Amborellaceae</taxon>
        <taxon>Amborella</taxon>
    </lineage>
</organism>
<dbReference type="EMBL" id="KI392068">
    <property type="protein sequence ID" value="ERN19721.1"/>
    <property type="molecule type" value="Genomic_DNA"/>
</dbReference>
<proteinExistence type="predicted"/>
<evidence type="ECO:0000256" key="1">
    <source>
        <dbReference type="SAM" id="MobiDB-lite"/>
    </source>
</evidence>
<protein>
    <submittedName>
        <fullName evidence="2">Uncharacterized protein</fullName>
    </submittedName>
</protein>
<gene>
    <name evidence="2" type="ORF">AMTR_s00062p00205800</name>
</gene>
<dbReference type="AlphaFoldDB" id="U5D274"/>
<accession>U5D274</accession>
<feature type="region of interest" description="Disordered" evidence="1">
    <location>
        <begin position="9"/>
        <end position="28"/>
    </location>
</feature>
<dbReference type="HOGENOM" id="CLU_1613043_0_0_1"/>
<reference evidence="2" key="1">
    <citation type="submission" date="2013-08" db="EMBL/GenBank/DDBJ databases">
        <authorList>
            <person name="Albert V.A."/>
            <person name="Barbazuk W.B."/>
            <person name="Chamala S."/>
            <person name="Chanderbali A.S."/>
            <person name="dePamphilis C.W."/>
            <person name="Der J.P."/>
            <person name="Estill J.C."/>
            <person name="Leebens-Mack J."/>
            <person name="Ma H."/>
            <person name="Palmer J.D."/>
            <person name="Rounsley S."/>
            <person name="Sankoff D."/>
            <person name="Schuster S.C."/>
            <person name="Soltis D.E."/>
            <person name="Soltis P.S."/>
            <person name="Wessler S.R."/>
            <person name="Wing R.A."/>
        </authorList>
    </citation>
    <scope>NUCLEOTIDE SEQUENCE</scope>
    <source>
        <tissue evidence="2">Leaf</tissue>
    </source>
</reference>
<evidence type="ECO:0000313" key="3">
    <source>
        <dbReference type="Proteomes" id="UP000017836"/>
    </source>
</evidence>
<keyword evidence="3" id="KW-1185">Reference proteome</keyword>
<dbReference type="Gramene" id="ERN19721">
    <property type="protein sequence ID" value="ERN19721"/>
    <property type="gene ID" value="AMTR_s00062p00205800"/>
</dbReference>
<name>U5D274_AMBTC</name>
<evidence type="ECO:0000313" key="2">
    <source>
        <dbReference type="EMBL" id="ERN19721.1"/>
    </source>
</evidence>
<sequence length="165" mass="18216">MSSSVEGIISHGERSGMSSGGGTDSYSDPTPLPHLSPVGITRGAFTLWELRNLLAKYLILATLAESYARKYEMFRTTKKMIDKLEKTYAPLLSPERKLGVPICILTIPSKPPYSSALFRIHGIFGASLITQDPTPTLEELLTHLKAEDEWRTACSKNGLKELVHL</sequence>